<comment type="caution">
    <text evidence="1">The sequence shown here is derived from an EMBL/GenBank/DDBJ whole genome shotgun (WGS) entry which is preliminary data.</text>
</comment>
<keyword evidence="2" id="KW-1185">Reference proteome</keyword>
<accession>A0A8H5HT66</accession>
<dbReference type="OrthoDB" id="2789562at2759"/>
<sequence length="127" mass="14199">MSQLNSAVKPWPFSVARSTGSENRDLLHALLCSSVIDEISNVDDYDAVRSYAIHQGKVDASGKIAIGLIFWVYPTTLCGPYHENERHEMERHGVLLTVEPGTSVEEVVRRAKDVQYHDIVHEHISSA</sequence>
<dbReference type="Proteomes" id="UP000518752">
    <property type="component" value="Unassembled WGS sequence"/>
</dbReference>
<proteinExistence type="predicted"/>
<protein>
    <submittedName>
        <fullName evidence="1">Uncharacterized protein</fullName>
    </submittedName>
</protein>
<dbReference type="EMBL" id="JAACJN010000024">
    <property type="protein sequence ID" value="KAF5389087.1"/>
    <property type="molecule type" value="Genomic_DNA"/>
</dbReference>
<dbReference type="AlphaFoldDB" id="A0A8H5HT66"/>
<reference evidence="1 2" key="1">
    <citation type="journal article" date="2020" name="ISME J.">
        <title>Uncovering the hidden diversity of litter-decomposition mechanisms in mushroom-forming fungi.</title>
        <authorList>
            <person name="Floudas D."/>
            <person name="Bentzer J."/>
            <person name="Ahren D."/>
            <person name="Johansson T."/>
            <person name="Persson P."/>
            <person name="Tunlid A."/>
        </authorList>
    </citation>
    <scope>NUCLEOTIDE SEQUENCE [LARGE SCALE GENOMIC DNA]</scope>
    <source>
        <strain evidence="1 2">CBS 406.79</strain>
    </source>
</reference>
<evidence type="ECO:0000313" key="2">
    <source>
        <dbReference type="Proteomes" id="UP000518752"/>
    </source>
</evidence>
<name>A0A8H5HT66_9AGAR</name>
<organism evidence="1 2">
    <name type="scientific">Collybiopsis confluens</name>
    <dbReference type="NCBI Taxonomy" id="2823264"/>
    <lineage>
        <taxon>Eukaryota</taxon>
        <taxon>Fungi</taxon>
        <taxon>Dikarya</taxon>
        <taxon>Basidiomycota</taxon>
        <taxon>Agaricomycotina</taxon>
        <taxon>Agaricomycetes</taxon>
        <taxon>Agaricomycetidae</taxon>
        <taxon>Agaricales</taxon>
        <taxon>Marasmiineae</taxon>
        <taxon>Omphalotaceae</taxon>
        <taxon>Collybiopsis</taxon>
    </lineage>
</organism>
<evidence type="ECO:0000313" key="1">
    <source>
        <dbReference type="EMBL" id="KAF5389087.1"/>
    </source>
</evidence>
<gene>
    <name evidence="1" type="ORF">D9757_004952</name>
</gene>